<evidence type="ECO:0000313" key="2">
    <source>
        <dbReference type="Proteomes" id="UP000474967"/>
    </source>
</evidence>
<keyword evidence="2" id="KW-1185">Reference proteome</keyword>
<name>A0A6L9XTT6_9MICO</name>
<sequence length="218" mass="23609">MPIEGSIMMFWARPGSDIISRLEKAYANGEQAPLHEVNDIIARQLADEPIPTLDAASDAVLASPMHFDVRYGTKVLSRTLTLPEGAEICLLVFPYNGGDLNEEDFALDQFHRAGETVEFPTLLVKVPPKLSEVELEAIRAVPADQVGINIGEASCCPAVTALVLIAVALATHAGIWQEIGDQMNNVRLTESQIARLGPMASAQELVAVRREIFEAHGV</sequence>
<protein>
    <submittedName>
        <fullName evidence="1">Uncharacterized protein</fullName>
    </submittedName>
</protein>
<dbReference type="AlphaFoldDB" id="A0A6L9XTT6"/>
<reference evidence="1 2" key="1">
    <citation type="journal article" date="2014" name="J. Microbiol.">
        <title>Diaminobutyricibacter tongyongensis gen. nov., sp. nov. and Homoserinibacter gongjuensis gen. nov., sp. nov. belong to the family Microbacteriaceae.</title>
        <authorList>
            <person name="Kim S.J."/>
            <person name="Ahn J.H."/>
            <person name="Weon H.Y."/>
            <person name="Hamada M."/>
            <person name="Suzuki K."/>
            <person name="Kwon S.W."/>
        </authorList>
    </citation>
    <scope>NUCLEOTIDE SEQUENCE [LARGE SCALE GENOMIC DNA]</scope>
    <source>
        <strain evidence="1 2">NBRC 108724</strain>
    </source>
</reference>
<proteinExistence type="predicted"/>
<comment type="caution">
    <text evidence="1">The sequence shown here is derived from an EMBL/GenBank/DDBJ whole genome shotgun (WGS) entry which is preliminary data.</text>
</comment>
<gene>
    <name evidence="1" type="ORF">G3T36_02175</name>
</gene>
<dbReference type="Proteomes" id="UP000474967">
    <property type="component" value="Unassembled WGS sequence"/>
</dbReference>
<dbReference type="RefSeq" id="WP_163287771.1">
    <property type="nucleotide sequence ID" value="NZ_JAAGWY010000001.1"/>
</dbReference>
<evidence type="ECO:0000313" key="1">
    <source>
        <dbReference type="EMBL" id="NEN04667.1"/>
    </source>
</evidence>
<organism evidence="1 2">
    <name type="scientific">Leifsonia tongyongensis</name>
    <dbReference type="NCBI Taxonomy" id="1268043"/>
    <lineage>
        <taxon>Bacteria</taxon>
        <taxon>Bacillati</taxon>
        <taxon>Actinomycetota</taxon>
        <taxon>Actinomycetes</taxon>
        <taxon>Micrococcales</taxon>
        <taxon>Microbacteriaceae</taxon>
        <taxon>Leifsonia</taxon>
    </lineage>
</organism>
<accession>A0A6L9XTT6</accession>
<dbReference type="EMBL" id="JAAGWY010000001">
    <property type="protein sequence ID" value="NEN04667.1"/>
    <property type="molecule type" value="Genomic_DNA"/>
</dbReference>